<feature type="binding site" evidence="7">
    <location>
        <position position="173"/>
    </location>
    <ligand>
        <name>S-adenosyl-L-methionine</name>
        <dbReference type="ChEBI" id="CHEBI:59789"/>
    </ligand>
</feature>
<dbReference type="GO" id="GO:0009007">
    <property type="term" value="F:site-specific DNA-methyltransferase (adenine-specific) activity"/>
    <property type="evidence" value="ECO:0007669"/>
    <property type="project" value="UniProtKB-EC"/>
</dbReference>
<feature type="binding site" evidence="7">
    <location>
        <position position="56"/>
    </location>
    <ligand>
        <name>S-adenosyl-L-methionine</name>
        <dbReference type="ChEBI" id="CHEBI:59789"/>
    </ligand>
</feature>
<dbReference type="InterPro" id="IPR029063">
    <property type="entry name" value="SAM-dependent_MTases_sf"/>
</dbReference>
<keyword evidence="3 8" id="KW-0489">Methyltransferase</keyword>
<dbReference type="PANTHER" id="PTHR30481:SF4">
    <property type="entry name" value="SITE-SPECIFIC DNA-METHYLTRANSFERASE (ADENINE-SPECIFIC)"/>
    <property type="match status" value="1"/>
</dbReference>
<evidence type="ECO:0000256" key="2">
    <source>
        <dbReference type="ARBA" id="ARBA00011900"/>
    </source>
</evidence>
<keyword evidence="5" id="KW-0949">S-adenosyl-L-methionine</keyword>
<keyword evidence="4" id="KW-0808">Transferase</keyword>
<dbReference type="InterPro" id="IPR012263">
    <property type="entry name" value="M_m6A_EcoRV"/>
</dbReference>
<dbReference type="GO" id="GO:0006298">
    <property type="term" value="P:mismatch repair"/>
    <property type="evidence" value="ECO:0007669"/>
    <property type="project" value="TreeGrafter"/>
</dbReference>
<evidence type="ECO:0000313" key="9">
    <source>
        <dbReference type="Proteomes" id="UP000283975"/>
    </source>
</evidence>
<dbReference type="EC" id="2.1.1.72" evidence="2"/>
<dbReference type="InterPro" id="IPR012327">
    <property type="entry name" value="MeTrfase_D12"/>
</dbReference>
<evidence type="ECO:0000256" key="3">
    <source>
        <dbReference type="ARBA" id="ARBA00022603"/>
    </source>
</evidence>
<sequence length="251" mass="29581">MNSFITWIGGKKLLRKNILEQFPDSTTYNRYIEVFGGAAWVLFGKDKIAKLEVYNDINGKLVNLFKCVKYHPEALQKELEWIFMSREQFFDAIGQMETRGLTDIQRAARFYIIIHESFGGNCESFRVSSKNMQKKLLDLPEVSNRLSSVVIENLDFEHLIKTYDRQQALFYIDPPYYASEMYYADKFIPDDHIRLHNVLTKIKGKFIISYNDCQVIRDLYNKFCIIEVDRFNNLTVKGGGRRYNELIIKNF</sequence>
<dbReference type="Proteomes" id="UP000283975">
    <property type="component" value="Unassembled WGS sequence"/>
</dbReference>
<dbReference type="SUPFAM" id="SSF53335">
    <property type="entry name" value="S-adenosyl-L-methionine-dependent methyltransferases"/>
    <property type="match status" value="1"/>
</dbReference>
<name>A0A414AG10_9FIRM</name>
<dbReference type="Pfam" id="PF02086">
    <property type="entry name" value="MethyltransfD12"/>
    <property type="match status" value="1"/>
</dbReference>
<feature type="binding site" evidence="7">
    <location>
        <position position="11"/>
    </location>
    <ligand>
        <name>S-adenosyl-L-methionine</name>
        <dbReference type="ChEBI" id="CHEBI:59789"/>
    </ligand>
</feature>
<evidence type="ECO:0000313" key="8">
    <source>
        <dbReference type="EMBL" id="RHC46688.1"/>
    </source>
</evidence>
<proteinExistence type="inferred from homology"/>
<dbReference type="GO" id="GO:0043565">
    <property type="term" value="F:sequence-specific DNA binding"/>
    <property type="evidence" value="ECO:0007669"/>
    <property type="project" value="TreeGrafter"/>
</dbReference>
<dbReference type="EMBL" id="QSHZ01000060">
    <property type="protein sequence ID" value="RHC46688.1"/>
    <property type="molecule type" value="Genomic_DNA"/>
</dbReference>
<dbReference type="GO" id="GO:0009307">
    <property type="term" value="P:DNA restriction-modification system"/>
    <property type="evidence" value="ECO:0007669"/>
    <property type="project" value="InterPro"/>
</dbReference>
<evidence type="ECO:0000256" key="5">
    <source>
        <dbReference type="ARBA" id="ARBA00022691"/>
    </source>
</evidence>
<dbReference type="InterPro" id="IPR023095">
    <property type="entry name" value="Ade_MeTrfase_dom_2"/>
</dbReference>
<gene>
    <name evidence="8" type="ORF">DW839_30885</name>
</gene>
<organism evidence="8 9">
    <name type="scientific">Enterocloster bolteae</name>
    <dbReference type="NCBI Taxonomy" id="208479"/>
    <lineage>
        <taxon>Bacteria</taxon>
        <taxon>Bacillati</taxon>
        <taxon>Bacillota</taxon>
        <taxon>Clostridia</taxon>
        <taxon>Lachnospirales</taxon>
        <taxon>Lachnospiraceae</taxon>
        <taxon>Enterocloster</taxon>
    </lineage>
</organism>
<dbReference type="PIRSF" id="PIRSF000398">
    <property type="entry name" value="M_m6A_EcoRV"/>
    <property type="match status" value="1"/>
</dbReference>
<evidence type="ECO:0000256" key="1">
    <source>
        <dbReference type="ARBA" id="ARBA00006594"/>
    </source>
</evidence>
<dbReference type="GO" id="GO:1904047">
    <property type="term" value="F:S-adenosyl-L-methionine binding"/>
    <property type="evidence" value="ECO:0007669"/>
    <property type="project" value="TreeGrafter"/>
</dbReference>
<comment type="caution">
    <text evidence="8">The sequence shown here is derived from an EMBL/GenBank/DDBJ whole genome shotgun (WGS) entry which is preliminary data.</text>
</comment>
<dbReference type="Gene3D" id="3.40.50.150">
    <property type="entry name" value="Vaccinia Virus protein VP39"/>
    <property type="match status" value="1"/>
</dbReference>
<dbReference type="GO" id="GO:0032259">
    <property type="term" value="P:methylation"/>
    <property type="evidence" value="ECO:0007669"/>
    <property type="project" value="UniProtKB-KW"/>
</dbReference>
<evidence type="ECO:0000256" key="4">
    <source>
        <dbReference type="ARBA" id="ARBA00022679"/>
    </source>
</evidence>
<protein>
    <recommendedName>
        <fullName evidence="2">site-specific DNA-methyltransferase (adenine-specific)</fullName>
        <ecNumber evidence="2">2.1.1.72</ecNumber>
    </recommendedName>
</protein>
<evidence type="ECO:0000256" key="6">
    <source>
        <dbReference type="ARBA" id="ARBA00047942"/>
    </source>
</evidence>
<comment type="catalytic activity">
    <reaction evidence="6">
        <text>a 2'-deoxyadenosine in DNA + S-adenosyl-L-methionine = an N(6)-methyl-2'-deoxyadenosine in DNA + S-adenosyl-L-homocysteine + H(+)</text>
        <dbReference type="Rhea" id="RHEA:15197"/>
        <dbReference type="Rhea" id="RHEA-COMP:12418"/>
        <dbReference type="Rhea" id="RHEA-COMP:12419"/>
        <dbReference type="ChEBI" id="CHEBI:15378"/>
        <dbReference type="ChEBI" id="CHEBI:57856"/>
        <dbReference type="ChEBI" id="CHEBI:59789"/>
        <dbReference type="ChEBI" id="CHEBI:90615"/>
        <dbReference type="ChEBI" id="CHEBI:90616"/>
        <dbReference type="EC" id="2.1.1.72"/>
    </reaction>
</comment>
<comment type="similarity">
    <text evidence="1">Belongs to the N(4)/N(6)-methyltransferase family.</text>
</comment>
<evidence type="ECO:0000256" key="7">
    <source>
        <dbReference type="PIRSR" id="PIRSR000398-1"/>
    </source>
</evidence>
<dbReference type="PRINTS" id="PR00505">
    <property type="entry name" value="D12N6MTFRASE"/>
</dbReference>
<feature type="binding site" evidence="7">
    <location>
        <position position="7"/>
    </location>
    <ligand>
        <name>S-adenosyl-L-methionine</name>
        <dbReference type="ChEBI" id="CHEBI:59789"/>
    </ligand>
</feature>
<dbReference type="RefSeq" id="WP_119205996.1">
    <property type="nucleotide sequence ID" value="NZ_JAWZFZ010000077.1"/>
</dbReference>
<dbReference type="AlphaFoldDB" id="A0A414AG10"/>
<reference evidence="8 9" key="1">
    <citation type="submission" date="2018-08" db="EMBL/GenBank/DDBJ databases">
        <title>A genome reference for cultivated species of the human gut microbiota.</title>
        <authorList>
            <person name="Zou Y."/>
            <person name="Xue W."/>
            <person name="Luo G."/>
        </authorList>
    </citation>
    <scope>NUCLEOTIDE SEQUENCE [LARGE SCALE GENOMIC DNA]</scope>
    <source>
        <strain evidence="8 9">AM35-14</strain>
    </source>
</reference>
<dbReference type="Gene3D" id="1.10.1020.10">
    <property type="entry name" value="Adenine-specific Methyltransferase, Domain 2"/>
    <property type="match status" value="1"/>
</dbReference>
<accession>A0A414AG10</accession>
<dbReference type="PANTHER" id="PTHR30481">
    <property type="entry name" value="DNA ADENINE METHYLASE"/>
    <property type="match status" value="1"/>
</dbReference>